<name>A0ABP7GYJ7_9FLAO</name>
<proteinExistence type="predicted"/>
<dbReference type="EMBL" id="BAABBI010000001">
    <property type="protein sequence ID" value="GAA3779205.1"/>
    <property type="molecule type" value="Genomic_DNA"/>
</dbReference>
<evidence type="ECO:0000313" key="1">
    <source>
        <dbReference type="EMBL" id="GAA3779205.1"/>
    </source>
</evidence>
<reference evidence="2" key="1">
    <citation type="journal article" date="2019" name="Int. J. Syst. Evol. Microbiol.">
        <title>The Global Catalogue of Microorganisms (GCM) 10K type strain sequencing project: providing services to taxonomists for standard genome sequencing and annotation.</title>
        <authorList>
            <consortium name="The Broad Institute Genomics Platform"/>
            <consortium name="The Broad Institute Genome Sequencing Center for Infectious Disease"/>
            <person name="Wu L."/>
            <person name="Ma J."/>
        </authorList>
    </citation>
    <scope>NUCLEOTIDE SEQUENCE [LARGE SCALE GENOMIC DNA]</scope>
    <source>
        <strain evidence="2">JCM 17525</strain>
    </source>
</reference>
<gene>
    <name evidence="1" type="ORF">GCM10022271_09320</name>
</gene>
<evidence type="ECO:0008006" key="3">
    <source>
        <dbReference type="Google" id="ProtNLM"/>
    </source>
</evidence>
<dbReference type="RefSeq" id="WP_344727616.1">
    <property type="nucleotide sequence ID" value="NZ_BAABBI010000001.1"/>
</dbReference>
<organism evidence="1 2">
    <name type="scientific">Corallibacter vietnamensis</name>
    <dbReference type="NCBI Taxonomy" id="904130"/>
    <lineage>
        <taxon>Bacteria</taxon>
        <taxon>Pseudomonadati</taxon>
        <taxon>Bacteroidota</taxon>
        <taxon>Flavobacteriia</taxon>
        <taxon>Flavobacteriales</taxon>
        <taxon>Flavobacteriaceae</taxon>
        <taxon>Corallibacter</taxon>
    </lineage>
</organism>
<sequence>MLKNILNLEGVAVLDKKQQKEIIGGKHHNGVGGGSSGGDGGCTLGNTTSDHQWLVSGGVVVGESCKWYCDGYNAWGGCPLNLPYEPNPYTP</sequence>
<comment type="caution">
    <text evidence="1">The sequence shown here is derived from an EMBL/GenBank/DDBJ whole genome shotgun (WGS) entry which is preliminary data.</text>
</comment>
<protein>
    <recommendedName>
        <fullName evidence="3">Natural product</fullName>
    </recommendedName>
</protein>
<evidence type="ECO:0000313" key="2">
    <source>
        <dbReference type="Proteomes" id="UP001501456"/>
    </source>
</evidence>
<accession>A0ABP7GYJ7</accession>
<keyword evidence="2" id="KW-1185">Reference proteome</keyword>
<dbReference type="Proteomes" id="UP001501456">
    <property type="component" value="Unassembled WGS sequence"/>
</dbReference>